<proteinExistence type="predicted"/>
<dbReference type="Proteomes" id="UP001179501">
    <property type="component" value="Chromosome"/>
</dbReference>
<protein>
    <submittedName>
        <fullName evidence="1">Uncharacterized protein</fullName>
    </submittedName>
</protein>
<gene>
    <name evidence="1" type="ORF">NY151_03010</name>
</gene>
<reference evidence="1" key="1">
    <citation type="submission" date="2023-01" db="EMBL/GenBank/DDBJ databases">
        <title>Phages are important unrecognized players in the ecology of the oral pathogen Porphyromonas gingivalis.</title>
        <authorList>
            <person name="Matrishin C.B."/>
            <person name="Kauffman K.M."/>
        </authorList>
    </citation>
    <scope>NUCLEOTIDE SEQUENCE</scope>
    <source>
        <strain evidence="1">ATCC 49417</strain>
    </source>
</reference>
<evidence type="ECO:0000313" key="1">
    <source>
        <dbReference type="EMBL" id="WCG04204.1"/>
    </source>
</evidence>
<accession>A0AAF0BBJ1</accession>
<dbReference type="AlphaFoldDB" id="A0AAF0BBJ1"/>
<sequence length="49" mass="5747">MVREFFHFGSGSKKFSRQNEKKLVRLFPILRAAIGETPVRKFSTDGLYR</sequence>
<dbReference type="EMBL" id="CP116614">
    <property type="protein sequence ID" value="WCG04204.1"/>
    <property type="molecule type" value="Genomic_DNA"/>
</dbReference>
<name>A0AAF0BBJ1_PORGN</name>
<organism evidence="1 2">
    <name type="scientific">Porphyromonas gingivalis</name>
    <name type="common">Bacteroides gingivalis</name>
    <dbReference type="NCBI Taxonomy" id="837"/>
    <lineage>
        <taxon>Bacteria</taxon>
        <taxon>Pseudomonadati</taxon>
        <taxon>Bacteroidota</taxon>
        <taxon>Bacteroidia</taxon>
        <taxon>Bacteroidales</taxon>
        <taxon>Porphyromonadaceae</taxon>
        <taxon>Porphyromonas</taxon>
    </lineage>
</organism>
<evidence type="ECO:0000313" key="2">
    <source>
        <dbReference type="Proteomes" id="UP001179501"/>
    </source>
</evidence>